<organism evidence="2 3">
    <name type="scientific">Cyclostephanos tholiformis</name>
    <dbReference type="NCBI Taxonomy" id="382380"/>
    <lineage>
        <taxon>Eukaryota</taxon>
        <taxon>Sar</taxon>
        <taxon>Stramenopiles</taxon>
        <taxon>Ochrophyta</taxon>
        <taxon>Bacillariophyta</taxon>
        <taxon>Coscinodiscophyceae</taxon>
        <taxon>Thalassiosirophycidae</taxon>
        <taxon>Stephanodiscales</taxon>
        <taxon>Stephanodiscaceae</taxon>
        <taxon>Cyclostephanos</taxon>
    </lineage>
</organism>
<evidence type="ECO:0000313" key="3">
    <source>
        <dbReference type="Proteomes" id="UP001530377"/>
    </source>
</evidence>
<accession>A0ABD3RU46</accession>
<comment type="caution">
    <text evidence="2">The sequence shown here is derived from an EMBL/GenBank/DDBJ whole genome shotgun (WGS) entry which is preliminary data.</text>
</comment>
<evidence type="ECO:0008006" key="4">
    <source>
        <dbReference type="Google" id="ProtNLM"/>
    </source>
</evidence>
<dbReference type="Proteomes" id="UP001530377">
    <property type="component" value="Unassembled WGS sequence"/>
</dbReference>
<name>A0ABD3RU46_9STRA</name>
<gene>
    <name evidence="2" type="ORF">ACHAXA_001852</name>
</gene>
<feature type="region of interest" description="Disordered" evidence="1">
    <location>
        <begin position="55"/>
        <end position="76"/>
    </location>
</feature>
<dbReference type="EMBL" id="JALLPB020000214">
    <property type="protein sequence ID" value="KAL3812145.1"/>
    <property type="molecule type" value="Genomic_DNA"/>
</dbReference>
<protein>
    <recommendedName>
        <fullName evidence="4">Transposase</fullName>
    </recommendedName>
</protein>
<evidence type="ECO:0000256" key="1">
    <source>
        <dbReference type="SAM" id="MobiDB-lite"/>
    </source>
</evidence>
<proteinExistence type="predicted"/>
<keyword evidence="3" id="KW-1185">Reference proteome</keyword>
<dbReference type="AlphaFoldDB" id="A0ABD3RU46"/>
<reference evidence="2 3" key="1">
    <citation type="submission" date="2024-10" db="EMBL/GenBank/DDBJ databases">
        <title>Updated reference genomes for cyclostephanoid diatoms.</title>
        <authorList>
            <person name="Roberts W.R."/>
            <person name="Alverson A.J."/>
        </authorList>
    </citation>
    <scope>NUCLEOTIDE SEQUENCE [LARGE SCALE GENOMIC DNA]</scope>
    <source>
        <strain evidence="2 3">AJA228-03</strain>
    </source>
</reference>
<sequence length="245" mass="27121">MIASKLSRALVAPSKVANLLDWRKAVGSVMSLDITAKSIGIAVSVHPEHARESIPLRPISLGDGRRPDGSSDATRNPITGEIIHELEAEVRRHRVCAFVVNWPLHEGRSGEQCGKVLAVLDSVIDQSNSVVTRKRPFTLWTDSTRASYDSAPPDEWGRSVNFARAPEFHRGMKYSSKDVVERESSATSSAVAVKVLDEWVKNYWEIDPRMGKATSPKTKRGDFPFTAHDIDRCNNETAYLQAALL</sequence>
<evidence type="ECO:0000313" key="2">
    <source>
        <dbReference type="EMBL" id="KAL3812145.1"/>
    </source>
</evidence>